<dbReference type="EMBL" id="NOIG01000011">
    <property type="protein sequence ID" value="OYD48575.1"/>
    <property type="molecule type" value="Genomic_DNA"/>
</dbReference>
<feature type="domain" description="EamA" evidence="8">
    <location>
        <begin position="31"/>
        <end position="161"/>
    </location>
</feature>
<feature type="transmembrane region" description="Helical" evidence="7">
    <location>
        <begin position="271"/>
        <end position="290"/>
    </location>
</feature>
<evidence type="ECO:0000256" key="3">
    <source>
        <dbReference type="ARBA" id="ARBA00022692"/>
    </source>
</evidence>
<dbReference type="InterPro" id="IPR050638">
    <property type="entry name" value="AA-Vitamin_Transporters"/>
</dbReference>
<comment type="similarity">
    <text evidence="2">Belongs to the EamA transporter family.</text>
</comment>
<feature type="transmembrane region" description="Helical" evidence="7">
    <location>
        <begin position="116"/>
        <end position="138"/>
    </location>
</feature>
<evidence type="ECO:0000256" key="5">
    <source>
        <dbReference type="ARBA" id="ARBA00023136"/>
    </source>
</evidence>
<feature type="transmembrane region" description="Helical" evidence="7">
    <location>
        <begin position="89"/>
        <end position="110"/>
    </location>
</feature>
<feature type="domain" description="EamA" evidence="8">
    <location>
        <begin position="183"/>
        <end position="311"/>
    </location>
</feature>
<dbReference type="InterPro" id="IPR037185">
    <property type="entry name" value="EmrE-like"/>
</dbReference>
<dbReference type="PANTHER" id="PTHR32322">
    <property type="entry name" value="INNER MEMBRANE TRANSPORTER"/>
    <property type="match status" value="1"/>
</dbReference>
<dbReference type="Pfam" id="PF00892">
    <property type="entry name" value="EamA"/>
    <property type="match status" value="2"/>
</dbReference>
<evidence type="ECO:0000256" key="6">
    <source>
        <dbReference type="SAM" id="MobiDB-lite"/>
    </source>
</evidence>
<feature type="transmembrane region" description="Helical" evidence="7">
    <location>
        <begin position="240"/>
        <end position="259"/>
    </location>
</feature>
<comment type="caution">
    <text evidence="9">The sequence shown here is derived from an EMBL/GenBank/DDBJ whole genome shotgun (WGS) entry which is preliminary data.</text>
</comment>
<feature type="region of interest" description="Disordered" evidence="6">
    <location>
        <begin position="1"/>
        <end position="23"/>
    </location>
</feature>
<dbReference type="Proteomes" id="UP000215441">
    <property type="component" value="Unassembled WGS sequence"/>
</dbReference>
<feature type="transmembrane region" description="Helical" evidence="7">
    <location>
        <begin position="181"/>
        <end position="202"/>
    </location>
</feature>
<dbReference type="RefSeq" id="WP_094290815.1">
    <property type="nucleotide sequence ID" value="NZ_NOIG01000011.1"/>
</dbReference>
<dbReference type="GO" id="GO:0016020">
    <property type="term" value="C:membrane"/>
    <property type="evidence" value="ECO:0007669"/>
    <property type="project" value="UniProtKB-SubCell"/>
</dbReference>
<dbReference type="SUPFAM" id="SSF103481">
    <property type="entry name" value="Multidrug resistance efflux transporter EmrE"/>
    <property type="match status" value="2"/>
</dbReference>
<feature type="transmembrane region" description="Helical" evidence="7">
    <location>
        <begin position="296"/>
        <end position="312"/>
    </location>
</feature>
<name>A0A235EJE8_9BURK</name>
<dbReference type="InterPro" id="IPR000620">
    <property type="entry name" value="EamA_dom"/>
</dbReference>
<dbReference type="AlphaFoldDB" id="A0A235EJE8"/>
<feature type="compositionally biased region" description="Polar residues" evidence="6">
    <location>
        <begin position="1"/>
        <end position="22"/>
    </location>
</feature>
<keyword evidence="3 7" id="KW-0812">Transmembrane</keyword>
<feature type="transmembrane region" description="Helical" evidence="7">
    <location>
        <begin position="145"/>
        <end position="169"/>
    </location>
</feature>
<protein>
    <submittedName>
        <fullName evidence="9">EamA family transporter</fullName>
    </submittedName>
</protein>
<evidence type="ECO:0000256" key="4">
    <source>
        <dbReference type="ARBA" id="ARBA00022989"/>
    </source>
</evidence>
<evidence type="ECO:0000256" key="2">
    <source>
        <dbReference type="ARBA" id="ARBA00007362"/>
    </source>
</evidence>
<organism evidence="9 10">
    <name type="scientific">Acidovorax kalamii</name>
    <dbReference type="NCBI Taxonomy" id="2004485"/>
    <lineage>
        <taxon>Bacteria</taxon>
        <taxon>Pseudomonadati</taxon>
        <taxon>Pseudomonadota</taxon>
        <taxon>Betaproteobacteria</taxon>
        <taxon>Burkholderiales</taxon>
        <taxon>Comamonadaceae</taxon>
        <taxon>Acidovorax</taxon>
    </lineage>
</organism>
<reference evidence="9 10" key="1">
    <citation type="submission" date="2017-07" db="EMBL/GenBank/DDBJ databases">
        <title>Acidovorax KNDSW TSA 6 genome sequence and assembly.</title>
        <authorList>
            <person name="Mayilraj S."/>
        </authorList>
    </citation>
    <scope>NUCLEOTIDE SEQUENCE [LARGE SCALE GENOMIC DNA]</scope>
    <source>
        <strain evidence="9 10">KNDSW-TSA6</strain>
    </source>
</reference>
<dbReference type="PANTHER" id="PTHR32322:SF2">
    <property type="entry name" value="EAMA DOMAIN-CONTAINING PROTEIN"/>
    <property type="match status" value="1"/>
</dbReference>
<feature type="transmembrane region" description="Helical" evidence="7">
    <location>
        <begin position="59"/>
        <end position="77"/>
    </location>
</feature>
<feature type="transmembrane region" description="Helical" evidence="7">
    <location>
        <begin position="30"/>
        <end position="47"/>
    </location>
</feature>
<dbReference type="OrthoDB" id="9814238at2"/>
<evidence type="ECO:0000256" key="1">
    <source>
        <dbReference type="ARBA" id="ARBA00004141"/>
    </source>
</evidence>
<keyword evidence="4 7" id="KW-1133">Transmembrane helix</keyword>
<evidence type="ECO:0000256" key="7">
    <source>
        <dbReference type="SAM" id="Phobius"/>
    </source>
</evidence>
<keyword evidence="5 7" id="KW-0472">Membrane</keyword>
<accession>A0A235EJE8</accession>
<comment type="subcellular location">
    <subcellularLocation>
        <location evidence="1">Membrane</location>
        <topology evidence="1">Multi-pass membrane protein</topology>
    </subcellularLocation>
</comment>
<keyword evidence="10" id="KW-1185">Reference proteome</keyword>
<evidence type="ECO:0000313" key="9">
    <source>
        <dbReference type="EMBL" id="OYD48575.1"/>
    </source>
</evidence>
<sequence>MNHSPSHTAASPSLASTPQPANAHTRERDGQWLLIAGGVLLGTIGVFVEEAGQHPLVTVWFRCAFGALALLAWCLGTGRGRELLLSGKARWVACATGVLMVLNWALFFAAIPRTSIAVATVIFHIQPIWVIVFGALFLRAAVSPLQWLATLAALAGLVLTTGLLDGTAAAAVTESNNSQGYLAGVLMCLGGSLCYAGVTLLANTQKAISPYAIALWQCLVGAVALAWAPFVLGWPPLGAAWGWLLGLGVLHTGLAYVVLFAGMARLGLGRIAVLQFVYPLTAVLVDWAVYGRTLSPVQLAGVGLMAAALWTLRRPGKAAASAG</sequence>
<evidence type="ECO:0000259" key="8">
    <source>
        <dbReference type="Pfam" id="PF00892"/>
    </source>
</evidence>
<evidence type="ECO:0000313" key="10">
    <source>
        <dbReference type="Proteomes" id="UP000215441"/>
    </source>
</evidence>
<gene>
    <name evidence="9" type="ORF">CBY09_17185</name>
</gene>
<proteinExistence type="inferred from homology"/>
<feature type="transmembrane region" description="Helical" evidence="7">
    <location>
        <begin position="214"/>
        <end position="234"/>
    </location>
</feature>